<dbReference type="PATRIC" id="fig|34073.19.peg.1466"/>
<evidence type="ECO:0000256" key="1">
    <source>
        <dbReference type="SAM" id="MobiDB-lite"/>
    </source>
</evidence>
<protein>
    <submittedName>
        <fullName evidence="2">RHS repeat protein</fullName>
    </submittedName>
</protein>
<feature type="region of interest" description="Disordered" evidence="1">
    <location>
        <begin position="22"/>
        <end position="41"/>
    </location>
</feature>
<dbReference type="InterPro" id="IPR006530">
    <property type="entry name" value="YD"/>
</dbReference>
<dbReference type="Gene3D" id="2.180.10.10">
    <property type="entry name" value="RHS repeat-associated core"/>
    <property type="match status" value="1"/>
</dbReference>
<evidence type="ECO:0000313" key="3">
    <source>
        <dbReference type="Proteomes" id="UP000035170"/>
    </source>
</evidence>
<reference evidence="2 3" key="1">
    <citation type="submission" date="2015-03" db="EMBL/GenBank/DDBJ databases">
        <title>Genome sequence of Variovorax paradoxus TBEA6.</title>
        <authorList>
            <person name="Poehlein A."/>
            <person name="Schuldes J."/>
            <person name="Wuebbeler J.H."/>
            <person name="Hiessl S."/>
            <person name="Steinbuechel A."/>
            <person name="Daniel R."/>
        </authorList>
    </citation>
    <scope>NUCLEOTIDE SEQUENCE [LARGE SCALE GENOMIC DNA]</scope>
    <source>
        <strain evidence="2 3">TBEA6</strain>
    </source>
</reference>
<sequence>MSETHGAQAICVVKTPGLPNERQLPLLGPAGSPNTAPQPAGRVTTRVAVRLGGDGRSMAGRLMDNLLKDYAGTHYTWDERGNLIERTWNGEKTVFTWDGFNRMRSASTYGKTTHFSYDALGRRIAKRSEHDVACHYVARHGPKNQFRSNPHSYPHEFIKSWLSTRPLRFFNEQKRRGAGAI</sequence>
<dbReference type="AlphaFoldDB" id="A0A0H2M4L9"/>
<proteinExistence type="predicted"/>
<keyword evidence="3" id="KW-1185">Reference proteome</keyword>
<dbReference type="EMBL" id="JZWI01000007">
    <property type="protein sequence ID" value="KLN57359.1"/>
    <property type="molecule type" value="Genomic_DNA"/>
</dbReference>
<name>A0A0H2M4L9_VARPD</name>
<dbReference type="NCBIfam" id="TIGR01643">
    <property type="entry name" value="YD_repeat_2x"/>
    <property type="match status" value="1"/>
</dbReference>
<dbReference type="Proteomes" id="UP000035170">
    <property type="component" value="Unassembled WGS sequence"/>
</dbReference>
<gene>
    <name evidence="2" type="ORF">VPARA_14390</name>
</gene>
<organism evidence="2 3">
    <name type="scientific">Variovorax paradoxus</name>
    <dbReference type="NCBI Taxonomy" id="34073"/>
    <lineage>
        <taxon>Bacteria</taxon>
        <taxon>Pseudomonadati</taxon>
        <taxon>Pseudomonadota</taxon>
        <taxon>Betaproteobacteria</taxon>
        <taxon>Burkholderiales</taxon>
        <taxon>Comamonadaceae</taxon>
        <taxon>Variovorax</taxon>
    </lineage>
</organism>
<evidence type="ECO:0000313" key="2">
    <source>
        <dbReference type="EMBL" id="KLN57359.1"/>
    </source>
</evidence>
<accession>A0A0H2M4L9</accession>
<comment type="caution">
    <text evidence="2">The sequence shown here is derived from an EMBL/GenBank/DDBJ whole genome shotgun (WGS) entry which is preliminary data.</text>
</comment>